<evidence type="ECO:0000313" key="2">
    <source>
        <dbReference type="EMBL" id="KAF5188026.1"/>
    </source>
</evidence>
<evidence type="ECO:0000256" key="1">
    <source>
        <dbReference type="SAM" id="MobiDB-lite"/>
    </source>
</evidence>
<feature type="region of interest" description="Disordered" evidence="1">
    <location>
        <begin position="403"/>
        <end position="432"/>
    </location>
</feature>
<evidence type="ECO:0000313" key="3">
    <source>
        <dbReference type="Proteomes" id="UP000554482"/>
    </source>
</evidence>
<evidence type="ECO:0008006" key="4">
    <source>
        <dbReference type="Google" id="ProtNLM"/>
    </source>
</evidence>
<dbReference type="Proteomes" id="UP000554482">
    <property type="component" value="Unassembled WGS sequence"/>
</dbReference>
<accession>A0A7J6VSF5</accession>
<keyword evidence="3" id="KW-1185">Reference proteome</keyword>
<comment type="caution">
    <text evidence="2">The sequence shown here is derived from an EMBL/GenBank/DDBJ whole genome shotgun (WGS) entry which is preliminary data.</text>
</comment>
<sequence length="750" mass="84562">MANRGNNMRNRRWFTVEQKSFEMEFEKDNAESMRVSLVERSLGRTFKATTSEGGARWMGGYLCECSTKFLKSMRYHDSKVVVLGCIQKNERGEYVKFTCFSKNLKGSGQVICFPAGVEEDGWAVAGLTLLSLFDRNVEREQFNSEQRRENTSHHQLSQPSWGREWPVLKKGDNIETPVMSNEWSPKWTLLRKGDVIPAELNEQRCIKIPRVSVHAKHGILNLSWWSAAVVCTPSERVDSWRPILGRICECFGEAEMTGLKNGEAIIFLRDTMTAEKLAGMKPLSWEGTVINFRRWVPEFNSIPHDRFTPKEQCINLIGIPLHLRKMNLVKELVQSFSSKSEVDEESLQFKNCNVRVKIFDGDWELIPRVAIMEERGYCHKILIEIIHDEPVLCVVPEKQSASDREEPEVVVSSGESQRFSDHNGKGQGATQEYDTKGAWDHFKLKQTKQVDKPDWLTWRQVKDNRGNVTRNGTVPDTGADCTVDVGENVGNIRQNLGSGGGLGRASFFGPLMDLNTEEEFGSYMSDNILPGGGTHHVSWRPNKHVSWGHGPSLNVWKQKQGVHLWKKQREKNKKLVRNVLQNMKLGSTEDVSPQQRGSEMQAAPSPMNSHSLDFTRLPTAAHTHEQGESSKSGMQIVSLVEESSNESSCPPGFSTSENMTLKEKLNKGCNLVQTKEELVEWILGSAKHVAAGLGMTSNRGNKFVESSLLDVGTKNLKSTSTMCLNEDELERINYAESNRDIGDIEVPDVV</sequence>
<organism evidence="2 3">
    <name type="scientific">Thalictrum thalictroides</name>
    <name type="common">Rue-anemone</name>
    <name type="synonym">Anemone thalictroides</name>
    <dbReference type="NCBI Taxonomy" id="46969"/>
    <lineage>
        <taxon>Eukaryota</taxon>
        <taxon>Viridiplantae</taxon>
        <taxon>Streptophyta</taxon>
        <taxon>Embryophyta</taxon>
        <taxon>Tracheophyta</taxon>
        <taxon>Spermatophyta</taxon>
        <taxon>Magnoliopsida</taxon>
        <taxon>Ranunculales</taxon>
        <taxon>Ranunculaceae</taxon>
        <taxon>Thalictroideae</taxon>
        <taxon>Thalictrum</taxon>
    </lineage>
</organism>
<dbReference type="EMBL" id="JABWDY010027284">
    <property type="protein sequence ID" value="KAF5188026.1"/>
    <property type="molecule type" value="Genomic_DNA"/>
</dbReference>
<protein>
    <recommendedName>
        <fullName evidence="4">DUF4283 domain-containing protein</fullName>
    </recommendedName>
</protein>
<name>A0A7J6VSF5_THATH</name>
<feature type="compositionally biased region" description="Polar residues" evidence="1">
    <location>
        <begin position="581"/>
        <end position="598"/>
    </location>
</feature>
<gene>
    <name evidence="2" type="ORF">FRX31_022386</name>
</gene>
<reference evidence="2 3" key="1">
    <citation type="submission" date="2020-06" db="EMBL/GenBank/DDBJ databases">
        <title>Transcriptomic and genomic resources for Thalictrum thalictroides and T. hernandezii: Facilitating candidate gene discovery in an emerging model plant lineage.</title>
        <authorList>
            <person name="Arias T."/>
            <person name="Riano-Pachon D.M."/>
            <person name="Di Stilio V.S."/>
        </authorList>
    </citation>
    <scope>NUCLEOTIDE SEQUENCE [LARGE SCALE GENOMIC DNA]</scope>
    <source>
        <strain evidence="3">cv. WT478/WT964</strain>
        <tissue evidence="2">Leaves</tissue>
    </source>
</reference>
<feature type="region of interest" description="Disordered" evidence="1">
    <location>
        <begin position="581"/>
        <end position="613"/>
    </location>
</feature>
<dbReference type="AlphaFoldDB" id="A0A7J6VSF5"/>
<proteinExistence type="predicted"/>